<dbReference type="AlphaFoldDB" id="A0AAD9JV37"/>
<sequence>MGSAISCQTFERFSRAVQWILQQHFAVDSVTHLLDDFIFVSAHQSVCRNYLLSFEQLSQQLGIPLNQDKRCLPSTCQIVYGIEVDTLKLELRLPVEKIAKATLLVDRLAKRRTVTLRELQVVIGFLSFCCLAVACGRPIQLTRGVRRPHHYVTLTSEARADLLAWNTFLCSFNGKCMFLDHRFLSSDTIKLYTDASSDIGFAAIFGTKWVAGTWHRSFSSSDITLLELYPLVLLTGIFGCYLANHCILFMTDNAGVVEIVNKLSSKNHHIMKLVRMLVLFCFALNMFQDIKTLLPITCLVSR</sequence>
<evidence type="ECO:0000313" key="4">
    <source>
        <dbReference type="Proteomes" id="UP001209878"/>
    </source>
</evidence>
<evidence type="ECO:0000313" key="3">
    <source>
        <dbReference type="EMBL" id="KAK2158998.1"/>
    </source>
</evidence>
<feature type="transmembrane region" description="Helical" evidence="1">
    <location>
        <begin position="119"/>
        <end position="139"/>
    </location>
</feature>
<gene>
    <name evidence="3" type="ORF">NP493_1753g00018</name>
</gene>
<keyword evidence="1" id="KW-0472">Membrane</keyword>
<dbReference type="SUPFAM" id="SSF56672">
    <property type="entry name" value="DNA/RNA polymerases"/>
    <property type="match status" value="1"/>
</dbReference>
<dbReference type="InterPro" id="IPR000477">
    <property type="entry name" value="RT_dom"/>
</dbReference>
<organism evidence="3 4">
    <name type="scientific">Ridgeia piscesae</name>
    <name type="common">Tubeworm</name>
    <dbReference type="NCBI Taxonomy" id="27915"/>
    <lineage>
        <taxon>Eukaryota</taxon>
        <taxon>Metazoa</taxon>
        <taxon>Spiralia</taxon>
        <taxon>Lophotrochozoa</taxon>
        <taxon>Annelida</taxon>
        <taxon>Polychaeta</taxon>
        <taxon>Sedentaria</taxon>
        <taxon>Canalipalpata</taxon>
        <taxon>Sabellida</taxon>
        <taxon>Siboglinidae</taxon>
        <taxon>Ridgeia</taxon>
    </lineage>
</organism>
<dbReference type="PANTHER" id="PTHR33050">
    <property type="entry name" value="REVERSE TRANSCRIPTASE DOMAIN-CONTAINING PROTEIN"/>
    <property type="match status" value="1"/>
</dbReference>
<dbReference type="InterPro" id="IPR052055">
    <property type="entry name" value="Hepadnavirus_pol/RT"/>
</dbReference>
<protein>
    <recommendedName>
        <fullName evidence="2">Reverse transcriptase domain-containing protein</fullName>
    </recommendedName>
</protein>
<proteinExistence type="predicted"/>
<evidence type="ECO:0000256" key="1">
    <source>
        <dbReference type="SAM" id="Phobius"/>
    </source>
</evidence>
<feature type="transmembrane region" description="Helical" evidence="1">
    <location>
        <begin position="228"/>
        <end position="250"/>
    </location>
</feature>
<comment type="caution">
    <text evidence="3">The sequence shown here is derived from an EMBL/GenBank/DDBJ whole genome shotgun (WGS) entry which is preliminary data.</text>
</comment>
<dbReference type="InterPro" id="IPR043502">
    <property type="entry name" value="DNA/RNA_pol_sf"/>
</dbReference>
<name>A0AAD9JV37_RIDPI</name>
<keyword evidence="1" id="KW-0812">Transmembrane</keyword>
<dbReference type="PROSITE" id="PS50878">
    <property type="entry name" value="RT_POL"/>
    <property type="match status" value="1"/>
</dbReference>
<evidence type="ECO:0000259" key="2">
    <source>
        <dbReference type="PROSITE" id="PS50878"/>
    </source>
</evidence>
<dbReference type="EMBL" id="JAODUO010001752">
    <property type="protein sequence ID" value="KAK2158998.1"/>
    <property type="molecule type" value="Genomic_DNA"/>
</dbReference>
<accession>A0AAD9JV37</accession>
<dbReference type="PANTHER" id="PTHR33050:SF8">
    <property type="entry name" value="REVERSE TRANSCRIPTASE DOMAIN-CONTAINING PROTEIN"/>
    <property type="match status" value="1"/>
</dbReference>
<keyword evidence="1" id="KW-1133">Transmembrane helix</keyword>
<keyword evidence="4" id="KW-1185">Reference proteome</keyword>
<dbReference type="Proteomes" id="UP001209878">
    <property type="component" value="Unassembled WGS sequence"/>
</dbReference>
<reference evidence="3" key="1">
    <citation type="journal article" date="2023" name="Mol. Biol. Evol.">
        <title>Third-Generation Sequencing Reveals the Adaptive Role of the Epigenome in Three Deep-Sea Polychaetes.</title>
        <authorList>
            <person name="Perez M."/>
            <person name="Aroh O."/>
            <person name="Sun Y."/>
            <person name="Lan Y."/>
            <person name="Juniper S.K."/>
            <person name="Young C.R."/>
            <person name="Angers B."/>
            <person name="Qian P.Y."/>
        </authorList>
    </citation>
    <scope>NUCLEOTIDE SEQUENCE</scope>
    <source>
        <strain evidence="3">R07B-5</strain>
    </source>
</reference>
<feature type="domain" description="Reverse transcriptase" evidence="2">
    <location>
        <begin position="1"/>
        <end position="84"/>
    </location>
</feature>